<dbReference type="EMBL" id="JAAOAK010000300">
    <property type="protein sequence ID" value="KAF5675927.1"/>
    <property type="molecule type" value="Genomic_DNA"/>
</dbReference>
<protein>
    <submittedName>
        <fullName evidence="2">C2H2 finger domain-containing protein</fullName>
    </submittedName>
</protein>
<dbReference type="InterPro" id="IPR021842">
    <property type="entry name" value="DUF3435"/>
</dbReference>
<dbReference type="AlphaFoldDB" id="A0A8H5TUM0"/>
<feature type="signal peptide" evidence="1">
    <location>
        <begin position="1"/>
        <end position="21"/>
    </location>
</feature>
<proteinExistence type="predicted"/>
<name>A0A8H5TUM0_9HYPO</name>
<feature type="chain" id="PRO_5034671287" evidence="1">
    <location>
        <begin position="22"/>
        <end position="463"/>
    </location>
</feature>
<reference evidence="2 3" key="1">
    <citation type="submission" date="2020-05" db="EMBL/GenBank/DDBJ databases">
        <title>Identification and distribution of gene clusters putatively required for synthesis of sphingolipid metabolism inhibitors in phylogenetically diverse species of the filamentous fungus Fusarium.</title>
        <authorList>
            <person name="Kim H.-S."/>
            <person name="Busman M."/>
            <person name="Brown D.W."/>
            <person name="Divon H."/>
            <person name="Uhlig S."/>
            <person name="Proctor R.H."/>
        </authorList>
    </citation>
    <scope>NUCLEOTIDE SEQUENCE [LARGE SCALE GENOMIC DNA]</scope>
    <source>
        <strain evidence="2 3">NRRL 25311</strain>
    </source>
</reference>
<organism evidence="2 3">
    <name type="scientific">Fusarium denticulatum</name>
    <dbReference type="NCBI Taxonomy" id="48507"/>
    <lineage>
        <taxon>Eukaryota</taxon>
        <taxon>Fungi</taxon>
        <taxon>Dikarya</taxon>
        <taxon>Ascomycota</taxon>
        <taxon>Pezizomycotina</taxon>
        <taxon>Sordariomycetes</taxon>
        <taxon>Hypocreomycetidae</taxon>
        <taxon>Hypocreales</taxon>
        <taxon>Nectriaceae</taxon>
        <taxon>Fusarium</taxon>
        <taxon>Fusarium fujikuroi species complex</taxon>
    </lineage>
</organism>
<accession>A0A8H5TUM0</accession>
<dbReference type="PANTHER" id="PTHR37535">
    <property type="entry name" value="FLUG DOMAIN PROTEIN"/>
    <property type="match status" value="1"/>
</dbReference>
<sequence length="463" mass="51490">MGVLAGFIFTVILYTLRYNAANEFDSSPSISDGLRNLVLQHANSTPFRKHYLGRVVSVDTMAVVRHTKQQSALIQKACSIGYSASQRRPTELTAEQSAAIDDDPEIQQLLQRRRYLRERNSISPVTRKKLESITKSLQSLRVKLRRERKNEYRAGWSRKQAVVDIEKQLAGHAFDQAPTSSLDESDPFAQEQHPAQKRLVEALTAPVPDTLEGEYRRRDNAVLAVMAYCAVQEPPSLQARKASNIKIGSAFENAEETQASEDIGTAIASVFTKDREERSRRCFLCVGRATTLQPSDPAIERLINPFYSPGDLKVPSEPRTYRELPVSKSDDHRLSVGDELQIADCISFLAHCEEGVTFVSTVTLREHSDRLGVILAGNTTPSSTVVAELTKVMAKVSQLSIEAQQPLRPASSGIWRTVPYERVTWIPNDVRENGARKDSCVQRNCIGGGMIGLKDSGYISAFI</sequence>
<evidence type="ECO:0000256" key="1">
    <source>
        <dbReference type="SAM" id="SignalP"/>
    </source>
</evidence>
<dbReference type="Pfam" id="PF11917">
    <property type="entry name" value="DUF3435"/>
    <property type="match status" value="1"/>
</dbReference>
<evidence type="ECO:0000313" key="2">
    <source>
        <dbReference type="EMBL" id="KAF5675927.1"/>
    </source>
</evidence>
<keyword evidence="3" id="KW-1185">Reference proteome</keyword>
<dbReference type="Proteomes" id="UP000562682">
    <property type="component" value="Unassembled WGS sequence"/>
</dbReference>
<keyword evidence="1" id="KW-0732">Signal</keyword>
<dbReference type="PANTHER" id="PTHR37535:SF2">
    <property type="entry name" value="FINGER DOMAIN PROTEIN, PUTATIVE (AFU_ORTHOLOGUE AFUA_6G09300)-RELATED"/>
    <property type="match status" value="1"/>
</dbReference>
<evidence type="ECO:0000313" key="3">
    <source>
        <dbReference type="Proteomes" id="UP000562682"/>
    </source>
</evidence>
<gene>
    <name evidence="2" type="ORF">FDENT_9645</name>
</gene>
<comment type="caution">
    <text evidence="2">The sequence shown here is derived from an EMBL/GenBank/DDBJ whole genome shotgun (WGS) entry which is preliminary data.</text>
</comment>